<dbReference type="EMBL" id="WYDN01000015">
    <property type="protein sequence ID" value="NAZ17328.1"/>
    <property type="molecule type" value="Genomic_DNA"/>
</dbReference>
<organism evidence="1 2">
    <name type="scientific">Glutamicibacter soli</name>
    <dbReference type="NCBI Taxonomy" id="453836"/>
    <lineage>
        <taxon>Bacteria</taxon>
        <taxon>Bacillati</taxon>
        <taxon>Actinomycetota</taxon>
        <taxon>Actinomycetes</taxon>
        <taxon>Micrococcales</taxon>
        <taxon>Micrococcaceae</taxon>
        <taxon>Glutamicibacter</taxon>
    </lineage>
</organism>
<name>A0A6L9G7Z0_9MICC</name>
<accession>A0A6L9G7Z0</accession>
<dbReference type="AlphaFoldDB" id="A0A6L9G7Z0"/>
<comment type="caution">
    <text evidence="1">The sequence shown here is derived from an EMBL/GenBank/DDBJ whole genome shotgun (WGS) entry which is preliminary data.</text>
</comment>
<protein>
    <recommendedName>
        <fullName evidence="3">Tocopherol cyclase</fullName>
    </recommendedName>
</protein>
<evidence type="ECO:0000313" key="2">
    <source>
        <dbReference type="Proteomes" id="UP000477543"/>
    </source>
</evidence>
<reference evidence="1 2" key="1">
    <citation type="submission" date="2020-01" db="EMBL/GenBank/DDBJ databases">
        <title>Glutamicibacter soli M275.</title>
        <authorList>
            <person name="Meng X."/>
        </authorList>
    </citation>
    <scope>NUCLEOTIDE SEQUENCE [LARGE SCALE GENOMIC DNA]</scope>
    <source>
        <strain evidence="1 2">M275</strain>
    </source>
</reference>
<dbReference type="GO" id="GO:0009976">
    <property type="term" value="F:tocopherol cyclase activity"/>
    <property type="evidence" value="ECO:0007669"/>
    <property type="project" value="InterPro"/>
</dbReference>
<dbReference type="InterPro" id="IPR025893">
    <property type="entry name" value="Tocopherol_cyclase"/>
</dbReference>
<proteinExistence type="predicted"/>
<dbReference type="PANTHER" id="PTHR35309:SF4">
    <property type="entry name" value="TOCOPHEROL CYCLASE"/>
    <property type="match status" value="1"/>
</dbReference>
<dbReference type="SUPFAM" id="SSF159245">
    <property type="entry name" value="AttH-like"/>
    <property type="match status" value="1"/>
</dbReference>
<evidence type="ECO:0000313" key="1">
    <source>
        <dbReference type="EMBL" id="NAZ17328.1"/>
    </source>
</evidence>
<dbReference type="PANTHER" id="PTHR35309">
    <property type="match status" value="1"/>
</dbReference>
<sequence>MGLLRRYRSTGADPLFGHPLRAHHGVAMEGYFWRITDPDTGRVVIALCGANQGPDGPWATLGLAAWPTGFLRTAAVDGAWTDPDRLGVRAGADLRAFDATGQRLHLDLVPGAGLDMEIRDPLPWPHRALGGSSVFQMVPGLNQYWHPWLLGGRACGTAALDDSVWEFENAQVYAEKNWGREGFPDSWWWGQAQGFADPLACVAFAGGLVTAGPLRTEVTGLVVRLPDARVIRLGNPLISPVATRTGDEQWRLSGRGYGWRIDIEASAPLDAAFVLPVPLPSERRNVPGDLEHLAGELKVTVRRHGLLVWEGSTALAALEHGGLARARQELRRRGLGETLESAPPMRRET</sequence>
<dbReference type="Proteomes" id="UP000477543">
    <property type="component" value="Unassembled WGS sequence"/>
</dbReference>
<dbReference type="Pfam" id="PF14249">
    <property type="entry name" value="Tocopherol_cycl"/>
    <property type="match status" value="1"/>
</dbReference>
<gene>
    <name evidence="1" type="ORF">GT020_14830</name>
</gene>
<evidence type="ECO:0008006" key="3">
    <source>
        <dbReference type="Google" id="ProtNLM"/>
    </source>
</evidence>